<keyword evidence="4 9" id="KW-1003">Cell membrane</keyword>
<proteinExistence type="inferred from homology"/>
<organism evidence="14 15">
    <name type="scientific">Brevundimonas staleyi</name>
    <dbReference type="NCBI Taxonomy" id="74326"/>
    <lineage>
        <taxon>Bacteria</taxon>
        <taxon>Pseudomonadati</taxon>
        <taxon>Pseudomonadota</taxon>
        <taxon>Alphaproteobacteria</taxon>
        <taxon>Caulobacterales</taxon>
        <taxon>Caulobacteraceae</taxon>
        <taxon>Brevundimonas</taxon>
    </lineage>
</organism>
<dbReference type="Pfam" id="PF25994">
    <property type="entry name" value="HH_AprE"/>
    <property type="match status" value="1"/>
</dbReference>
<feature type="transmembrane region" description="Helical" evidence="9">
    <location>
        <begin position="31"/>
        <end position="51"/>
    </location>
</feature>
<name>A0ABW0FR92_9CAUL</name>
<keyword evidence="6 9" id="KW-0812">Transmembrane</keyword>
<evidence type="ECO:0000259" key="12">
    <source>
        <dbReference type="Pfam" id="PF25994"/>
    </source>
</evidence>
<dbReference type="InterPro" id="IPR011053">
    <property type="entry name" value="Single_hybrid_motif"/>
</dbReference>
<accession>A0ABW0FR92</accession>
<keyword evidence="3 9" id="KW-0813">Transport</keyword>
<feature type="region of interest" description="Disordered" evidence="11">
    <location>
        <begin position="1"/>
        <end position="25"/>
    </location>
</feature>
<evidence type="ECO:0000256" key="11">
    <source>
        <dbReference type="SAM" id="MobiDB-lite"/>
    </source>
</evidence>
<dbReference type="PANTHER" id="PTHR30386:SF17">
    <property type="entry name" value="ALKALINE PROTEASE SECRETION PROTEIN APRE"/>
    <property type="match status" value="1"/>
</dbReference>
<evidence type="ECO:0000313" key="14">
    <source>
        <dbReference type="EMBL" id="MFC5344036.1"/>
    </source>
</evidence>
<gene>
    <name evidence="14" type="ORF">ACFPIE_08935</name>
</gene>
<dbReference type="Gene3D" id="1.10.287.1490">
    <property type="match status" value="1"/>
</dbReference>
<dbReference type="Gene3D" id="2.40.50.100">
    <property type="match status" value="1"/>
</dbReference>
<evidence type="ECO:0000259" key="13">
    <source>
        <dbReference type="Pfam" id="PF26002"/>
    </source>
</evidence>
<keyword evidence="5 9" id="KW-0997">Cell inner membrane</keyword>
<comment type="subcellular location">
    <subcellularLocation>
        <location evidence="1 9">Cell inner membrane</location>
        <topology evidence="1 9">Single-pass membrane protein</topology>
    </subcellularLocation>
</comment>
<dbReference type="PRINTS" id="PR01490">
    <property type="entry name" value="RTXTOXIND"/>
</dbReference>
<sequence length="454" mass="49032">MSAEAPVSASPTAAGASGAVEPQTPSPRRELIVGGVIIALFFGLFLGWAAIAPLDSGAYAPGQVSVTGNRQAVQHREGGTVTALRVAEGDQVREGQVLVELSTGELTAAERGLAGQVYALMAQRARLIAERDKLAAIPVPAEFAGLSPEDRALADEAMRLQRLQYGARSAGRSTEVGVLRQRIGQLQERIQGYERQIASNVEQSRLIGEELDGMRSLAAQGYAPQNRVRALERNAAAIDGELGSLRAQVAGTQQQIGETRLQMLSINTGMNEDVSDQLRQIEVQLNETEPRLAALRDQIARSRIRSPATGQVVGLAVFTEGGVIQPGQVLMEVVPDAASQIIVAEIIPADIDNVHVGLETEVKFPGLRERDPPIIHGRVTRLSPDTFTNEQTGRSHYRAEISVPPEEMARLGRAAREIRPGFPVEVVVLLRKRTALSYLIEPLTRNLWRSGTEQ</sequence>
<dbReference type="PANTHER" id="PTHR30386">
    <property type="entry name" value="MEMBRANE FUSION SUBUNIT OF EMRAB-TOLC MULTIDRUG EFFLUX PUMP"/>
    <property type="match status" value="1"/>
</dbReference>
<dbReference type="RefSeq" id="WP_374037416.1">
    <property type="nucleotide sequence ID" value="NZ_CP169082.1"/>
</dbReference>
<keyword evidence="15" id="KW-1185">Reference proteome</keyword>
<evidence type="ECO:0000313" key="15">
    <source>
        <dbReference type="Proteomes" id="UP001596152"/>
    </source>
</evidence>
<dbReference type="InterPro" id="IPR058982">
    <property type="entry name" value="Beta-barrel_AprE"/>
</dbReference>
<keyword evidence="8 9" id="KW-0472">Membrane</keyword>
<evidence type="ECO:0000256" key="1">
    <source>
        <dbReference type="ARBA" id="ARBA00004377"/>
    </source>
</evidence>
<evidence type="ECO:0000256" key="9">
    <source>
        <dbReference type="RuleBase" id="RU365093"/>
    </source>
</evidence>
<dbReference type="EMBL" id="JBHSLF010000018">
    <property type="protein sequence ID" value="MFC5344036.1"/>
    <property type="molecule type" value="Genomic_DNA"/>
</dbReference>
<comment type="similarity">
    <text evidence="2 9">Belongs to the membrane fusion protein (MFP) (TC 8.A.1) family.</text>
</comment>
<evidence type="ECO:0000256" key="6">
    <source>
        <dbReference type="ARBA" id="ARBA00022692"/>
    </source>
</evidence>
<dbReference type="NCBIfam" id="TIGR01843">
    <property type="entry name" value="type_I_hlyD"/>
    <property type="match status" value="1"/>
</dbReference>
<dbReference type="InterPro" id="IPR050739">
    <property type="entry name" value="MFP"/>
</dbReference>
<keyword evidence="7 9" id="KW-1133">Transmembrane helix</keyword>
<evidence type="ECO:0000256" key="10">
    <source>
        <dbReference type="SAM" id="Coils"/>
    </source>
</evidence>
<reference evidence="15" key="1">
    <citation type="journal article" date="2019" name="Int. J. Syst. Evol. Microbiol.">
        <title>The Global Catalogue of Microorganisms (GCM) 10K type strain sequencing project: providing services to taxonomists for standard genome sequencing and annotation.</title>
        <authorList>
            <consortium name="The Broad Institute Genomics Platform"/>
            <consortium name="The Broad Institute Genome Sequencing Center for Infectious Disease"/>
            <person name="Wu L."/>
            <person name="Ma J."/>
        </authorList>
    </citation>
    <scope>NUCLEOTIDE SEQUENCE [LARGE SCALE GENOMIC DNA]</scope>
    <source>
        <strain evidence="15">JCM 12125</strain>
    </source>
</reference>
<comment type="caution">
    <text evidence="14">The sequence shown here is derived from an EMBL/GenBank/DDBJ whole genome shotgun (WGS) entry which is preliminary data.</text>
</comment>
<evidence type="ECO:0000256" key="4">
    <source>
        <dbReference type="ARBA" id="ARBA00022475"/>
    </source>
</evidence>
<protein>
    <recommendedName>
        <fullName evidence="9">Membrane fusion protein (MFP) family protein</fullName>
    </recommendedName>
</protein>
<dbReference type="Gene3D" id="2.40.30.170">
    <property type="match status" value="1"/>
</dbReference>
<evidence type="ECO:0000256" key="3">
    <source>
        <dbReference type="ARBA" id="ARBA00022448"/>
    </source>
</evidence>
<evidence type="ECO:0000256" key="5">
    <source>
        <dbReference type="ARBA" id="ARBA00022519"/>
    </source>
</evidence>
<dbReference type="Proteomes" id="UP001596152">
    <property type="component" value="Unassembled WGS sequence"/>
</dbReference>
<dbReference type="SUPFAM" id="SSF51230">
    <property type="entry name" value="Single hybrid motif"/>
    <property type="match status" value="1"/>
</dbReference>
<feature type="compositionally biased region" description="Low complexity" evidence="11">
    <location>
        <begin position="1"/>
        <end position="20"/>
    </location>
</feature>
<feature type="coiled-coil region" evidence="10">
    <location>
        <begin position="176"/>
        <end position="203"/>
    </location>
</feature>
<evidence type="ECO:0000256" key="7">
    <source>
        <dbReference type="ARBA" id="ARBA00022989"/>
    </source>
</evidence>
<feature type="domain" description="AprE-like long alpha-helical hairpin" evidence="12">
    <location>
        <begin position="108"/>
        <end position="298"/>
    </location>
</feature>
<evidence type="ECO:0000256" key="2">
    <source>
        <dbReference type="ARBA" id="ARBA00009477"/>
    </source>
</evidence>
<dbReference type="InterPro" id="IPR058781">
    <property type="entry name" value="HH_AprE-like"/>
</dbReference>
<keyword evidence="10" id="KW-0175">Coiled coil</keyword>
<evidence type="ECO:0000256" key="8">
    <source>
        <dbReference type="ARBA" id="ARBA00023136"/>
    </source>
</evidence>
<dbReference type="InterPro" id="IPR010129">
    <property type="entry name" value="T1SS_HlyD"/>
</dbReference>
<feature type="domain" description="AprE-like beta-barrel" evidence="13">
    <location>
        <begin position="341"/>
        <end position="428"/>
    </location>
</feature>
<dbReference type="Pfam" id="PF26002">
    <property type="entry name" value="Beta-barrel_AprE"/>
    <property type="match status" value="1"/>
</dbReference>